<feature type="domain" description="GGDEF" evidence="4">
    <location>
        <begin position="325"/>
        <end position="457"/>
    </location>
</feature>
<evidence type="ECO:0000259" key="2">
    <source>
        <dbReference type="PROSITE" id="PS50112"/>
    </source>
</evidence>
<evidence type="ECO:0000313" key="6">
    <source>
        <dbReference type="Proteomes" id="UP001305521"/>
    </source>
</evidence>
<dbReference type="PROSITE" id="PS50112">
    <property type="entry name" value="PAS"/>
    <property type="match status" value="1"/>
</dbReference>
<dbReference type="SMART" id="SM00267">
    <property type="entry name" value="GGDEF"/>
    <property type="match status" value="1"/>
</dbReference>
<dbReference type="Pfam" id="PF00563">
    <property type="entry name" value="EAL"/>
    <property type="match status" value="1"/>
</dbReference>
<dbReference type="Gene3D" id="3.20.20.450">
    <property type="entry name" value="EAL domain"/>
    <property type="match status" value="1"/>
</dbReference>
<dbReference type="InterPro" id="IPR043128">
    <property type="entry name" value="Rev_trsase/Diguanyl_cyclase"/>
</dbReference>
<keyword evidence="1" id="KW-1133">Transmembrane helix</keyword>
<gene>
    <name evidence="5" type="ORF">R9Z33_23770</name>
</gene>
<dbReference type="RefSeq" id="WP_318649060.1">
    <property type="nucleotide sequence ID" value="NZ_CP137852.1"/>
</dbReference>
<dbReference type="InterPro" id="IPR029787">
    <property type="entry name" value="Nucleotide_cyclase"/>
</dbReference>
<keyword evidence="6" id="KW-1185">Reference proteome</keyword>
<evidence type="ECO:0000259" key="4">
    <source>
        <dbReference type="PROSITE" id="PS50887"/>
    </source>
</evidence>
<dbReference type="InterPro" id="IPR035919">
    <property type="entry name" value="EAL_sf"/>
</dbReference>
<dbReference type="InterPro" id="IPR035965">
    <property type="entry name" value="PAS-like_dom_sf"/>
</dbReference>
<dbReference type="PROSITE" id="PS50883">
    <property type="entry name" value="EAL"/>
    <property type="match status" value="1"/>
</dbReference>
<dbReference type="CDD" id="cd01948">
    <property type="entry name" value="EAL"/>
    <property type="match status" value="1"/>
</dbReference>
<dbReference type="InterPro" id="IPR001633">
    <property type="entry name" value="EAL_dom"/>
</dbReference>
<dbReference type="PROSITE" id="PS50887">
    <property type="entry name" value="GGDEF"/>
    <property type="match status" value="1"/>
</dbReference>
<dbReference type="InterPro" id="IPR000014">
    <property type="entry name" value="PAS"/>
</dbReference>
<dbReference type="Gene3D" id="3.30.450.20">
    <property type="entry name" value="PAS domain"/>
    <property type="match status" value="1"/>
</dbReference>
<dbReference type="SMART" id="SM00052">
    <property type="entry name" value="EAL"/>
    <property type="match status" value="1"/>
</dbReference>
<dbReference type="SUPFAM" id="SSF55785">
    <property type="entry name" value="PYP-like sensor domain (PAS domain)"/>
    <property type="match status" value="1"/>
</dbReference>
<dbReference type="Pfam" id="PF13188">
    <property type="entry name" value="PAS_8"/>
    <property type="match status" value="1"/>
</dbReference>
<keyword evidence="1" id="KW-0472">Membrane</keyword>
<dbReference type="NCBIfam" id="TIGR00254">
    <property type="entry name" value="GGDEF"/>
    <property type="match status" value="1"/>
</dbReference>
<name>A0ABZ0PH98_9PROT</name>
<dbReference type="SUPFAM" id="SSF55073">
    <property type="entry name" value="Nucleotide cyclase"/>
    <property type="match status" value="1"/>
</dbReference>
<dbReference type="NCBIfam" id="TIGR00229">
    <property type="entry name" value="sensory_box"/>
    <property type="match status" value="1"/>
</dbReference>
<evidence type="ECO:0000256" key="1">
    <source>
        <dbReference type="SAM" id="Phobius"/>
    </source>
</evidence>
<feature type="domain" description="PAS" evidence="2">
    <location>
        <begin position="180"/>
        <end position="216"/>
    </location>
</feature>
<keyword evidence="1" id="KW-0812">Transmembrane</keyword>
<proteinExistence type="predicted"/>
<protein>
    <submittedName>
        <fullName evidence="5">EAL domain-containing protein</fullName>
    </submittedName>
</protein>
<organism evidence="5 6">
    <name type="scientific">Sediminicoccus rosea</name>
    <dbReference type="NCBI Taxonomy" id="1225128"/>
    <lineage>
        <taxon>Bacteria</taxon>
        <taxon>Pseudomonadati</taxon>
        <taxon>Pseudomonadota</taxon>
        <taxon>Alphaproteobacteria</taxon>
        <taxon>Acetobacterales</taxon>
        <taxon>Roseomonadaceae</taxon>
        <taxon>Sediminicoccus</taxon>
    </lineage>
</organism>
<reference evidence="5 6" key="1">
    <citation type="submission" date="2023-11" db="EMBL/GenBank/DDBJ databases">
        <title>Arctic aerobic anoxygenic photoheterotroph Sediminicoccus rosea KRV36 adapts its photosynthesis to long days of polar summer.</title>
        <authorList>
            <person name="Tomasch J."/>
            <person name="Kopejtka K."/>
            <person name="Bily T."/>
            <person name="Gardiner A.T."/>
            <person name="Gardian Z."/>
            <person name="Shivaramu S."/>
            <person name="Koblizek M."/>
            <person name="Engelhardt F."/>
            <person name="Kaftan D."/>
        </authorList>
    </citation>
    <scope>NUCLEOTIDE SEQUENCE [LARGE SCALE GENOMIC DNA]</scope>
    <source>
        <strain evidence="5 6">R-30</strain>
    </source>
</reference>
<evidence type="ECO:0000313" key="5">
    <source>
        <dbReference type="EMBL" id="WPB85095.1"/>
    </source>
</evidence>
<dbReference type="PANTHER" id="PTHR44757:SF2">
    <property type="entry name" value="BIOFILM ARCHITECTURE MAINTENANCE PROTEIN MBAA"/>
    <property type="match status" value="1"/>
</dbReference>
<dbReference type="EMBL" id="CP137852">
    <property type="protein sequence ID" value="WPB85095.1"/>
    <property type="molecule type" value="Genomic_DNA"/>
</dbReference>
<dbReference type="PANTHER" id="PTHR44757">
    <property type="entry name" value="DIGUANYLATE CYCLASE DGCP"/>
    <property type="match status" value="1"/>
</dbReference>
<feature type="transmembrane region" description="Helical" evidence="1">
    <location>
        <begin position="7"/>
        <end position="28"/>
    </location>
</feature>
<evidence type="ECO:0000259" key="3">
    <source>
        <dbReference type="PROSITE" id="PS50883"/>
    </source>
</evidence>
<dbReference type="CDD" id="cd01949">
    <property type="entry name" value="GGDEF"/>
    <property type="match status" value="1"/>
</dbReference>
<dbReference type="SUPFAM" id="SSF141868">
    <property type="entry name" value="EAL domain-like"/>
    <property type="match status" value="1"/>
</dbReference>
<sequence>MPHPPRLNLPLLCLGTALAAALMLGLAWLPAPPWALLLVLPLGLLGWWACRLRREGSLWRQVMAATPYRVAIYAPDQRLVWHNGRPEQGWTRRVAPLGPRPHLGAVMQALLAHLPPHERAAEMARRMGKHARADGEPFEILTAEGHWERMRQTRLPGGEVAVFAVDISAVKRGELALAESEGRLRALLEMAPVGIWQLDDEGRTIFANRRLTALFGAQAPPALAESGLVLTSPADPEGPFGFSTEVESEAQLALPCQTERRLRITASPWLSAQGLRGCILSVVDVTPLKAAQERIEHLVERDPLTGLINRGTFRAALQEMLAAEQRGVLVLVDLDQFKAANDRHGQAMGDALLVEAGRRLREAVRPGDLVSRLGGDEFAVLAFGAGAESAAPLAERLRQALRRPIEIGGTELPLSGSLGVACAPEHGQEADQLLRAADLALFEARAASGDAVALFEPALRARAEQRAELREAFGEALVGGELELHVQPQLDLESGRLIGAEALIRWDSARLGRSVPPAELLVAAAESGLMLQLDRFVLNRAVALLAGWGARPEAPAHLGINISIATLHDPAFATEVAEALAAAGVEAARLEIEIPEDLAIRDLPGVARTLAALREVGVPLSLDDFGGGHSGLPHVVRLPVQRLKLDRSITAGLPDDPKSYAVLRATMALARGMGIEVIGEGVETEGQAFALRRAGCHIIQGWLVGRPMRPEELVPPAPKLLARA</sequence>
<dbReference type="Gene3D" id="3.30.70.270">
    <property type="match status" value="1"/>
</dbReference>
<accession>A0ABZ0PH98</accession>
<dbReference type="Pfam" id="PF00990">
    <property type="entry name" value="GGDEF"/>
    <property type="match status" value="1"/>
</dbReference>
<dbReference type="Proteomes" id="UP001305521">
    <property type="component" value="Chromosome"/>
</dbReference>
<feature type="domain" description="EAL" evidence="3">
    <location>
        <begin position="466"/>
        <end position="721"/>
    </location>
</feature>
<dbReference type="InterPro" id="IPR052155">
    <property type="entry name" value="Biofilm_reg_signaling"/>
</dbReference>
<dbReference type="InterPro" id="IPR000160">
    <property type="entry name" value="GGDEF_dom"/>
</dbReference>